<dbReference type="GO" id="GO:0016020">
    <property type="term" value="C:membrane"/>
    <property type="evidence" value="ECO:0007669"/>
    <property type="project" value="TreeGrafter"/>
</dbReference>
<comment type="catalytic activity">
    <reaction evidence="16">
        <text>N-acetyl-beta-D-6-sulfogalactosaminyl-(1-&gt;4)-alpha-L-iduronyl-(1-&gt;3)-N-acetyl-D-6-sulfogalactosamine + H2O = alpha-L-iduronyl-(1-&gt;3)-N-acetyl-D-6-sulfogalactosamine + N-acetyl-D-6-sulfogalactosamine</text>
        <dbReference type="Rhea" id="RHEA:64384"/>
        <dbReference type="ChEBI" id="CHEBI:15377"/>
        <dbReference type="ChEBI" id="CHEBI:152567"/>
        <dbReference type="ChEBI" id="CHEBI:152568"/>
        <dbReference type="ChEBI" id="CHEBI:153064"/>
    </reaction>
    <physiologicalReaction direction="left-to-right" evidence="16">
        <dbReference type="Rhea" id="RHEA:64385"/>
    </physiologicalReaction>
</comment>
<evidence type="ECO:0000256" key="3">
    <source>
        <dbReference type="ARBA" id="ARBA00006285"/>
    </source>
</evidence>
<name>A0A8J6LIG5_TENMO</name>
<evidence type="ECO:0000256" key="7">
    <source>
        <dbReference type="ARBA" id="ARBA00023098"/>
    </source>
</evidence>
<dbReference type="Gene3D" id="3.20.20.80">
    <property type="entry name" value="Glycosidases"/>
    <property type="match status" value="2"/>
</dbReference>
<protein>
    <recommendedName>
        <fullName evidence="4">beta-N-acetylhexosaminidase</fullName>
        <ecNumber evidence="4">3.2.1.52</ecNumber>
    </recommendedName>
</protein>
<evidence type="ECO:0000256" key="8">
    <source>
        <dbReference type="ARBA" id="ARBA00023157"/>
    </source>
</evidence>
<dbReference type="CDD" id="cd06562">
    <property type="entry name" value="GH20_HexA_HexB-like"/>
    <property type="match status" value="2"/>
</dbReference>
<evidence type="ECO:0000256" key="18">
    <source>
        <dbReference type="SAM" id="SignalP"/>
    </source>
</evidence>
<feature type="active site" description="Proton donor" evidence="17">
    <location>
        <position position="923"/>
    </location>
</feature>
<evidence type="ECO:0000256" key="6">
    <source>
        <dbReference type="ARBA" id="ARBA00022801"/>
    </source>
</evidence>
<evidence type="ECO:0000256" key="10">
    <source>
        <dbReference type="ARBA" id="ARBA00023228"/>
    </source>
</evidence>
<proteinExistence type="inferred from homology"/>
<evidence type="ECO:0000256" key="9">
    <source>
        <dbReference type="ARBA" id="ARBA00023180"/>
    </source>
</evidence>
<evidence type="ECO:0000256" key="12">
    <source>
        <dbReference type="ARBA" id="ARBA00023505"/>
    </source>
</evidence>
<dbReference type="GO" id="GO:0005975">
    <property type="term" value="P:carbohydrate metabolic process"/>
    <property type="evidence" value="ECO:0007669"/>
    <property type="project" value="InterPro"/>
</dbReference>
<keyword evidence="7" id="KW-0443">Lipid metabolism</keyword>
<evidence type="ECO:0000256" key="11">
    <source>
        <dbReference type="ARBA" id="ARBA00023295"/>
    </source>
</evidence>
<dbReference type="Pfam" id="PF00728">
    <property type="entry name" value="Glyco_hydro_20"/>
    <property type="match status" value="2"/>
</dbReference>
<dbReference type="InterPro" id="IPR029018">
    <property type="entry name" value="Hex-like_dom2"/>
</dbReference>
<comment type="catalytic activity">
    <reaction evidence="14">
        <text>a ganglioside GM2 + H2O = a ganglioside GM3 + N-acetyl-beta-D-galactosamine</text>
        <dbReference type="Rhea" id="RHEA:47968"/>
        <dbReference type="ChEBI" id="CHEBI:15377"/>
        <dbReference type="ChEBI" id="CHEBI:28497"/>
        <dbReference type="ChEBI" id="CHEBI:79210"/>
        <dbReference type="ChEBI" id="CHEBI:79218"/>
    </reaction>
    <physiologicalReaction direction="left-to-right" evidence="14">
        <dbReference type="Rhea" id="RHEA:47969"/>
    </physiologicalReaction>
</comment>
<keyword evidence="22" id="KW-1185">Reference proteome</keyword>
<dbReference type="Pfam" id="PF11901">
    <property type="entry name" value="DM9"/>
    <property type="match status" value="1"/>
</dbReference>
<dbReference type="EC" id="3.2.1.52" evidence="4"/>
<dbReference type="FunFam" id="3.20.20.80:FF:000049">
    <property type="entry name" value="Beta-hexosaminidase A"/>
    <property type="match status" value="2"/>
</dbReference>
<reference evidence="21" key="2">
    <citation type="submission" date="2021-08" db="EMBL/GenBank/DDBJ databases">
        <authorList>
            <person name="Eriksson T."/>
        </authorList>
    </citation>
    <scope>NUCLEOTIDE SEQUENCE</scope>
    <source>
        <strain evidence="21">Stoneville</strain>
        <tissue evidence="21">Whole head</tissue>
    </source>
</reference>
<evidence type="ECO:0000256" key="1">
    <source>
        <dbReference type="ARBA" id="ARBA00001231"/>
    </source>
</evidence>
<feature type="domain" description="Beta-hexosaminidase eukaryotic type N-terminal" evidence="20">
    <location>
        <begin position="611"/>
        <end position="746"/>
    </location>
</feature>
<keyword evidence="9" id="KW-0325">Glycoprotein</keyword>
<dbReference type="GO" id="GO:0006689">
    <property type="term" value="P:ganglioside catabolic process"/>
    <property type="evidence" value="ECO:0007669"/>
    <property type="project" value="TreeGrafter"/>
</dbReference>
<keyword evidence="10" id="KW-0458">Lysosome</keyword>
<keyword evidence="6" id="KW-0378">Hydrolase</keyword>
<evidence type="ECO:0000259" key="20">
    <source>
        <dbReference type="Pfam" id="PF14845"/>
    </source>
</evidence>
<feature type="domain" description="Beta-hexosaminidase eukaryotic type N-terminal" evidence="20">
    <location>
        <begin position="34"/>
        <end position="162"/>
    </location>
</feature>
<dbReference type="Gene3D" id="3.30.379.10">
    <property type="entry name" value="Chitobiase/beta-hexosaminidase domain 2-like"/>
    <property type="match status" value="2"/>
</dbReference>
<comment type="catalytic activity">
    <reaction evidence="15">
        <text>N-acetyl-beta-D-galactosaminyl-(1-&gt;4)-beta-D-3-sulfogalactosyl-(1-&gt;4)-beta-D-glucosyl-(1&lt;-&gt;1')-ceramide + H2O = a beta-D-3-sulfogalactosyl-(1-&gt;4)-beta-D-glucosyl-(1&lt;-&gt;1')-ceramide + N-acetyl-beta-D-galactosamine</text>
        <dbReference type="Rhea" id="RHEA:48276"/>
        <dbReference type="ChEBI" id="CHEBI:15377"/>
        <dbReference type="ChEBI" id="CHEBI:28497"/>
        <dbReference type="ChEBI" id="CHEBI:90163"/>
        <dbReference type="ChEBI" id="CHEBI:90164"/>
    </reaction>
    <physiologicalReaction direction="left-to-right" evidence="15">
        <dbReference type="Rhea" id="RHEA:48277"/>
    </physiologicalReaction>
</comment>
<dbReference type="InterPro" id="IPR015883">
    <property type="entry name" value="Glyco_hydro_20_cat"/>
</dbReference>
<comment type="catalytic activity">
    <reaction evidence="1">
        <text>Hydrolysis of terminal non-reducing N-acetyl-D-hexosamine residues in N-acetyl-beta-D-hexosaminides.</text>
        <dbReference type="EC" id="3.2.1.52"/>
    </reaction>
</comment>
<reference evidence="21" key="1">
    <citation type="journal article" date="2020" name="J Insects Food Feed">
        <title>The yellow mealworm (Tenebrio molitor) genome: a resource for the emerging insects as food and feed industry.</title>
        <authorList>
            <person name="Eriksson T."/>
            <person name="Andere A."/>
            <person name="Kelstrup H."/>
            <person name="Emery V."/>
            <person name="Picard C."/>
        </authorList>
    </citation>
    <scope>NUCLEOTIDE SEQUENCE</scope>
    <source>
        <strain evidence="21">Stoneville</strain>
        <tissue evidence="21">Whole head</tissue>
    </source>
</reference>
<dbReference type="PANTHER" id="PTHR22600:SF21">
    <property type="entry name" value="BETA-HEXOSAMINIDASE A"/>
    <property type="match status" value="1"/>
</dbReference>
<feature type="chain" id="PRO_5035206602" description="beta-N-acetylhexosaminidase" evidence="18">
    <location>
        <begin position="17"/>
        <end position="1644"/>
    </location>
</feature>
<keyword evidence="5 18" id="KW-0732">Signal</keyword>
<evidence type="ECO:0000256" key="2">
    <source>
        <dbReference type="ARBA" id="ARBA00004371"/>
    </source>
</evidence>
<dbReference type="GO" id="GO:0004563">
    <property type="term" value="F:beta-N-acetylhexosaminidase activity"/>
    <property type="evidence" value="ECO:0007669"/>
    <property type="project" value="UniProtKB-EC"/>
</dbReference>
<dbReference type="PRINTS" id="PR00738">
    <property type="entry name" value="GLHYDRLASE20"/>
</dbReference>
<feature type="domain" description="Glycoside hydrolase family 20 catalytic" evidence="19">
    <location>
        <begin position="185"/>
        <end position="500"/>
    </location>
</feature>
<dbReference type="InterPro" id="IPR025705">
    <property type="entry name" value="Beta_hexosaminidase_sua/sub"/>
</dbReference>
<evidence type="ECO:0000313" key="22">
    <source>
        <dbReference type="Proteomes" id="UP000719412"/>
    </source>
</evidence>
<accession>A0A8J6LIG5</accession>
<dbReference type="SUPFAM" id="SSF51445">
    <property type="entry name" value="(Trans)glycosidases"/>
    <property type="match status" value="2"/>
</dbReference>
<sequence length="1644" mass="184850">MSKVLLLALLVSNTCGADFIYKPGPVVPASQGQIWPKPQHEDKLDDGYFSLLPSFFQFKSTGNTCSILKEALDRYRNIILFNNRLIKQIYFKVRTCKESSDTKFLGFLSSLEVELTGSCDDDDFPTVDMNEEYVLNVTSDVQKLSSGSVWGVLRGLETFSQLVYLSDDNSCHRVRTTSIHDYPRFPYRGLMLDTARHYQPKELILKLLDAMAYNKFNVFRWHIVDENSFPYVSTTFPELSEKGAFHPSLMVYDQTFVAEVQEYARKRGIRVVAEFDTPGHTLAWGLGNPDLLTRCYDVPMLEWGPIDPTKNSTYTFIFKLFEEIKQVFKDEYIHLGGDEVDFACWKSNPEINDFMKEHGMEGNYEALQSYYVQKLIDHVASLGLAPMVWEEIFTNGVEMPKSTIVEVWIRDDPKGVLANVTAEGHPAIVSAYWYLDQMSNGGDWGKFYNVDLLDFPGDDEQKKLVLGGETCMWAEVVNEYNLESRIWPRACAPAEKLWSAAEPTGTELWDLLPVAERLQEHTCRLNRRGIGAQPPTAPSDNQRFTVSMTGSVKVGQLDISLSTSGNKQGELMRIVHTDARDIYCTNSQVLGSVVACCYAVGPVVIASKGGVWPKPQEQETSSDYFVIRPHTFNFKGPADIGCPNFLNDAFTRYWTIIATSSSLDRRGRISEMKRRPKKKFWKVDDSYAGYLDTLNVELTGECASEDVRPDFGDDEKYTLTISSEGSTLSASTIWGVLRGLETFSQLIYLEEDTLVVNATTITDFPRFSHRGLLLDTSRHFEPLFIILQNLDAMAYNKFNVLHWHLVDDHSFPYVSRTYPELSEKGAYHPVSKVYEQSDVNRVIEYARVRGIRVIPEFDTPGHTSSWGPSHPELLTTCYSNDQPNGALGPMDPTKNTTYSFLTNLFTEVVDVFPDSYFHIGGDEVDFSCWKSNPDVNAFMADNDISTYEQLESYFIQNVVNLLDTLDSKYLVWEEVFLNGVTLPNSTVVHVWRGGGLETLAAATKAGKFGLYSSCWYLDGLVSGGDWERFYNCEPLDFDGTDEQKELVLGGEACMWAEVVNQYNIMPRVWPRASAAAERLWSAQDVKDSQAAKPRLEEHTCRMNHRGIAAQPPTGPGDTAPDYYWRDYNGIIPRDAVKGGANINGEQVYIGQVYVKNAGLIPAQINAGVQEVSVPTNGVQKLAERIKILCSANNFVWVPTNASSLQYELLSRQVVIGGHEDGGNVVVGRISYEGGTQIGKANTFPVGDSHFRWADANNNEATVPTYQVLVFQKCVGVTMTLHITLSCFFITSLFYTSLVLSIPQDYYWREYNGTIPDDAIIGGKFLAQNVYIGQAYVKKEGLIVVKIIPGVKEVLATIKGVRKIDQYIKILCGSQGHFQWIVGNATDLHLILMNQHAIIGGHEDGFGFLNVGRIENAGVTETGKIKSYSLGNADFYYPNRNILVEESVRSYEILTYYSLDATMYHFVLSLVVIFFFSSQVSCIEQNYYWREYTGSIPKDAIPAGKDINGQNIYVGQAYVKNEGLIVAPIYQGVKEVTAAIKGVKKIERHIKILCGPAYNFQWIVTDAKNLHVDLSGKHGVLGGHEDGWGYIHIGRISYQGETKIGRVTAYKIGDAKLSFHDSGVEKWIDSYEVLHFVDNVIHPKK</sequence>
<dbReference type="InterPro" id="IPR017853">
    <property type="entry name" value="GH"/>
</dbReference>
<comment type="subcellular location">
    <subcellularLocation>
        <location evidence="2">Lysosome</location>
    </subcellularLocation>
</comment>
<dbReference type="EMBL" id="JABDTM020023740">
    <property type="protein sequence ID" value="KAH0814941.1"/>
    <property type="molecule type" value="Genomic_DNA"/>
</dbReference>
<organism evidence="21 22">
    <name type="scientific">Tenebrio molitor</name>
    <name type="common">Yellow mealworm beetle</name>
    <dbReference type="NCBI Taxonomy" id="7067"/>
    <lineage>
        <taxon>Eukaryota</taxon>
        <taxon>Metazoa</taxon>
        <taxon>Ecdysozoa</taxon>
        <taxon>Arthropoda</taxon>
        <taxon>Hexapoda</taxon>
        <taxon>Insecta</taxon>
        <taxon>Pterygota</taxon>
        <taxon>Neoptera</taxon>
        <taxon>Endopterygota</taxon>
        <taxon>Coleoptera</taxon>
        <taxon>Polyphaga</taxon>
        <taxon>Cucujiformia</taxon>
        <taxon>Tenebrionidae</taxon>
        <taxon>Tenebrio</taxon>
    </lineage>
</organism>
<evidence type="ECO:0000259" key="19">
    <source>
        <dbReference type="Pfam" id="PF00728"/>
    </source>
</evidence>
<evidence type="ECO:0000256" key="16">
    <source>
        <dbReference type="ARBA" id="ARBA00049464"/>
    </source>
</evidence>
<feature type="signal peptide" evidence="18">
    <location>
        <begin position="1"/>
        <end position="16"/>
    </location>
</feature>
<evidence type="ECO:0000256" key="5">
    <source>
        <dbReference type="ARBA" id="ARBA00022729"/>
    </source>
</evidence>
<keyword evidence="8" id="KW-1015">Disulfide bond</keyword>
<dbReference type="Pfam" id="PF14845">
    <property type="entry name" value="Glycohydro_20b2"/>
    <property type="match status" value="2"/>
</dbReference>
<dbReference type="SUPFAM" id="SSF55545">
    <property type="entry name" value="beta-N-acetylhexosaminidase-like domain"/>
    <property type="match status" value="2"/>
</dbReference>
<dbReference type="GO" id="GO:0030203">
    <property type="term" value="P:glycosaminoglycan metabolic process"/>
    <property type="evidence" value="ECO:0007669"/>
    <property type="project" value="TreeGrafter"/>
</dbReference>
<dbReference type="InterPro" id="IPR006616">
    <property type="entry name" value="DM9_repeat"/>
</dbReference>
<dbReference type="InterPro" id="IPR029019">
    <property type="entry name" value="HEX_eukaryotic_N"/>
</dbReference>
<evidence type="ECO:0000256" key="14">
    <source>
        <dbReference type="ARBA" id="ARBA00043827"/>
    </source>
</evidence>
<dbReference type="PANTHER" id="PTHR22600">
    <property type="entry name" value="BETA-HEXOSAMINIDASE"/>
    <property type="match status" value="1"/>
</dbReference>
<comment type="catalytic activity">
    <reaction evidence="13">
        <text>a ganglioside GM2 (d18:1(4E)) + H2O = a ganglioside GM3 (d18:1(4E)) + N-acetyl-beta-D-galactosamine</text>
        <dbReference type="Rhea" id="RHEA:47940"/>
        <dbReference type="ChEBI" id="CHEBI:15377"/>
        <dbReference type="ChEBI" id="CHEBI:28497"/>
        <dbReference type="ChEBI" id="CHEBI:60065"/>
        <dbReference type="ChEBI" id="CHEBI:71502"/>
    </reaction>
    <physiologicalReaction direction="left-to-right" evidence="13">
        <dbReference type="Rhea" id="RHEA:47941"/>
    </physiologicalReaction>
</comment>
<evidence type="ECO:0000256" key="4">
    <source>
        <dbReference type="ARBA" id="ARBA00012663"/>
    </source>
</evidence>
<keyword evidence="11" id="KW-0326">Glycosidase</keyword>
<comment type="catalytic activity">
    <reaction evidence="12">
        <text>beta-D-GalNAc-(1-&gt;4)-alpha-L-IdoA-(1-&gt;3)-beta-D-GalNAc-4-sulfate-(1-&gt;4)-alpha-L-IdoA-(1-&gt;3)-D-GalNAc-4-sulfate + H2O = alpha-L-IdoA-(1-&gt;3)-beta-D-GalNAc-4-sulfate-(1-&gt;4)-alpha-L-IdoA-(1-&gt;3)-D-GalNAc-4-sulfate + N-acetyl-D-galactosamine</text>
        <dbReference type="Rhea" id="RHEA:64372"/>
        <dbReference type="ChEBI" id="CHEBI:15377"/>
        <dbReference type="ChEBI" id="CHEBI:28037"/>
        <dbReference type="ChEBI" id="CHEBI:152565"/>
        <dbReference type="ChEBI" id="CHEBI:152566"/>
    </reaction>
    <physiologicalReaction direction="left-to-right" evidence="12">
        <dbReference type="Rhea" id="RHEA:64373"/>
    </physiologicalReaction>
</comment>
<evidence type="ECO:0000313" key="21">
    <source>
        <dbReference type="EMBL" id="KAH0814941.1"/>
    </source>
</evidence>
<dbReference type="Proteomes" id="UP000719412">
    <property type="component" value="Unassembled WGS sequence"/>
</dbReference>
<evidence type="ECO:0000256" key="17">
    <source>
        <dbReference type="PIRSR" id="PIRSR625705-1"/>
    </source>
</evidence>
<comment type="caution">
    <text evidence="21">The sequence shown here is derived from an EMBL/GenBank/DDBJ whole genome shotgun (WGS) entry which is preliminary data.</text>
</comment>
<feature type="domain" description="Glycoside hydrolase family 20 catalytic" evidence="19">
    <location>
        <begin position="767"/>
        <end position="1082"/>
    </location>
</feature>
<evidence type="ECO:0000256" key="13">
    <source>
        <dbReference type="ARBA" id="ARBA00043767"/>
    </source>
</evidence>
<gene>
    <name evidence="21" type="ORF">GEV33_007850</name>
</gene>
<evidence type="ECO:0000256" key="15">
    <source>
        <dbReference type="ARBA" id="ARBA00047301"/>
    </source>
</evidence>
<comment type="similarity">
    <text evidence="3">Belongs to the glycosyl hydrolase 20 family.</text>
</comment>
<dbReference type="GO" id="GO:0005764">
    <property type="term" value="C:lysosome"/>
    <property type="evidence" value="ECO:0007669"/>
    <property type="project" value="UniProtKB-SubCell"/>
</dbReference>